<dbReference type="InterPro" id="IPR036928">
    <property type="entry name" value="AS_sf"/>
</dbReference>
<sequence>MSGEVPMHPPSDASLDRRAFMQRLMAASALVAGAGAIAASPAGASPRSRPVLDVYADDLPDSSVDLIDLTIAQAAVLLRRGTITPVDLVERHLARIAEFHSTYLAWNTVLAESALERARRLQHSSTRHALFGIPIAVKDNYFTQGVRTTANSFIYQDFVPTFDATVVTRLQQAGGIVLGKTQMGPLATTRATTPDGIVTTVNAWTPDNPAVYPGGSSTGSATAVAGRMATSSIGTQTGGSITNPALAQGLTGLKPTMGRCSLFGVIPLTYTRDHPGPIARDIKDAAIMLQSMAGPDEHDARTLGLPEVPDLVAAATPVRRGKKTVCRWPTRLGVFPDYLSGTGAATGLRRAMLDSMSGLGIRIVTIEPPDEWGTLSGYAFNSVRLPERSEAFLEYLRSDLKLFGVSLTTWMQGLFVGGDEYVRGQRAKLMLAELAFERVFDRCDVVLQSSADAFDIIGFPLVAFPIGLVADAEVGASLPEGAILGGQPYAEDRLCAVVAAYQAITDHHRLRPPEPGLAPRAEARQPLRLSLGDVERQGA</sequence>
<accession>A0A6J6TJJ2</accession>
<dbReference type="PANTHER" id="PTHR11895:SF7">
    <property type="entry name" value="GLUTAMYL-TRNA(GLN) AMIDOTRANSFERASE SUBUNIT A, MITOCHONDRIAL"/>
    <property type="match status" value="1"/>
</dbReference>
<feature type="domain" description="Amidase" evidence="1">
    <location>
        <begin position="87"/>
        <end position="369"/>
    </location>
</feature>
<dbReference type="PROSITE" id="PS51318">
    <property type="entry name" value="TAT"/>
    <property type="match status" value="1"/>
</dbReference>
<dbReference type="SUPFAM" id="SSF75304">
    <property type="entry name" value="Amidase signature (AS) enzymes"/>
    <property type="match status" value="1"/>
</dbReference>
<dbReference type="InterPro" id="IPR023631">
    <property type="entry name" value="Amidase_dom"/>
</dbReference>
<name>A0A6J6TJJ2_9ZZZZ</name>
<gene>
    <name evidence="2" type="ORF">UFOPK2786_01064</name>
</gene>
<dbReference type="EMBL" id="CAEZYW010000162">
    <property type="protein sequence ID" value="CAB4746489.1"/>
    <property type="molecule type" value="Genomic_DNA"/>
</dbReference>
<dbReference type="GO" id="GO:0003824">
    <property type="term" value="F:catalytic activity"/>
    <property type="evidence" value="ECO:0007669"/>
    <property type="project" value="InterPro"/>
</dbReference>
<dbReference type="InterPro" id="IPR006311">
    <property type="entry name" value="TAT_signal"/>
</dbReference>
<evidence type="ECO:0000313" key="2">
    <source>
        <dbReference type="EMBL" id="CAB4746489.1"/>
    </source>
</evidence>
<organism evidence="2">
    <name type="scientific">freshwater metagenome</name>
    <dbReference type="NCBI Taxonomy" id="449393"/>
    <lineage>
        <taxon>unclassified sequences</taxon>
        <taxon>metagenomes</taxon>
        <taxon>ecological metagenomes</taxon>
    </lineage>
</organism>
<reference evidence="2" key="1">
    <citation type="submission" date="2020-05" db="EMBL/GenBank/DDBJ databases">
        <authorList>
            <person name="Chiriac C."/>
            <person name="Salcher M."/>
            <person name="Ghai R."/>
            <person name="Kavagutti S V."/>
        </authorList>
    </citation>
    <scope>NUCLEOTIDE SEQUENCE</scope>
</reference>
<dbReference type="PANTHER" id="PTHR11895">
    <property type="entry name" value="TRANSAMIDASE"/>
    <property type="match status" value="1"/>
</dbReference>
<dbReference type="AlphaFoldDB" id="A0A6J6TJJ2"/>
<dbReference type="Pfam" id="PF01425">
    <property type="entry name" value="Amidase"/>
    <property type="match status" value="1"/>
</dbReference>
<dbReference type="Gene3D" id="3.90.1300.10">
    <property type="entry name" value="Amidase signature (AS) domain"/>
    <property type="match status" value="1"/>
</dbReference>
<protein>
    <submittedName>
        <fullName evidence="2">Unannotated protein</fullName>
    </submittedName>
</protein>
<evidence type="ECO:0000259" key="1">
    <source>
        <dbReference type="Pfam" id="PF01425"/>
    </source>
</evidence>
<dbReference type="InterPro" id="IPR000120">
    <property type="entry name" value="Amidase"/>
</dbReference>
<proteinExistence type="predicted"/>